<keyword evidence="4" id="KW-0175">Coiled coil</keyword>
<evidence type="ECO:0000313" key="6">
    <source>
        <dbReference type="EMBL" id="MEQ2431661.1"/>
    </source>
</evidence>
<evidence type="ECO:0000256" key="4">
    <source>
        <dbReference type="SAM" id="Coils"/>
    </source>
</evidence>
<evidence type="ECO:0000313" key="7">
    <source>
        <dbReference type="Proteomes" id="UP001457898"/>
    </source>
</evidence>
<dbReference type="InterPro" id="IPR038729">
    <property type="entry name" value="Rad50/SbcC_AAA"/>
</dbReference>
<dbReference type="EMBL" id="JBBMFP010000009">
    <property type="protein sequence ID" value="MEQ2431661.1"/>
    <property type="molecule type" value="Genomic_DNA"/>
</dbReference>
<accession>A0ABV1DMR4</accession>
<reference evidence="6 7" key="1">
    <citation type="submission" date="2024-03" db="EMBL/GenBank/DDBJ databases">
        <title>Human intestinal bacterial collection.</title>
        <authorList>
            <person name="Pauvert C."/>
            <person name="Hitch T.C.A."/>
            <person name="Clavel T."/>
        </authorList>
    </citation>
    <scope>NUCLEOTIDE SEQUENCE [LARGE SCALE GENOMIC DNA]</scope>
    <source>
        <strain evidence="6 7">CLA-SR-H028</strain>
    </source>
</reference>
<evidence type="ECO:0000256" key="1">
    <source>
        <dbReference type="ARBA" id="ARBA00006930"/>
    </source>
</evidence>
<evidence type="ECO:0000256" key="3">
    <source>
        <dbReference type="ARBA" id="ARBA00013368"/>
    </source>
</evidence>
<dbReference type="PANTHER" id="PTHR32114">
    <property type="entry name" value="ABC TRANSPORTER ABCH.3"/>
    <property type="match status" value="1"/>
</dbReference>
<gene>
    <name evidence="6" type="ORF">WMO65_11655</name>
</gene>
<dbReference type="Gene3D" id="3.40.50.300">
    <property type="entry name" value="P-loop containing nucleotide triphosphate hydrolases"/>
    <property type="match status" value="1"/>
</dbReference>
<name>A0ABV1DMR4_9FIRM</name>
<dbReference type="Pfam" id="PF13476">
    <property type="entry name" value="AAA_23"/>
    <property type="match status" value="1"/>
</dbReference>
<evidence type="ECO:0000256" key="2">
    <source>
        <dbReference type="ARBA" id="ARBA00011322"/>
    </source>
</evidence>
<comment type="caution">
    <text evidence="6">The sequence shown here is derived from an EMBL/GenBank/DDBJ whole genome shotgun (WGS) entry which is preliminary data.</text>
</comment>
<dbReference type="RefSeq" id="WP_148391538.1">
    <property type="nucleotide sequence ID" value="NZ_JBBMFP010000009.1"/>
</dbReference>
<protein>
    <recommendedName>
        <fullName evidence="3">Nuclease SbcCD subunit C</fullName>
    </recommendedName>
</protein>
<keyword evidence="7" id="KW-1185">Reference proteome</keyword>
<feature type="coiled-coil region" evidence="4">
    <location>
        <begin position="399"/>
        <end position="448"/>
    </location>
</feature>
<dbReference type="SUPFAM" id="SSF52540">
    <property type="entry name" value="P-loop containing nucleoside triphosphate hydrolases"/>
    <property type="match status" value="1"/>
</dbReference>
<sequence length="702" mass="79917">MKFKKIKFENYRCFLDGEITFEEHDGKNINLIIGTNGAGKTELLFAFWWVLYGFNFKALKNKEATPYSLNSSIYKEIQSGARESATCTVEVEIEEAGVTYIVERKAEFKKTAQSVTNKEYQSIRYYKPNYELSLPIRDEAEVNKLLTRIIPKAILNGIVFDGERMKQLSSVDETSVKAIAGVVNDITNVELIEQCKVTFEQIQRNLNKKAKKIAKQNGNVSLSALIAEIDDLQRSVNKAKKTKSDLLDSITSLRMQAQELSLQLDDIKEARLLEAQRKEARSELEKEENHKTQCIHDFMVSICDGYLMCCEPVFADVETLLKEYDVPAELTVPAVNNILVRPRCICGNSWTPEMRKTLESLRENLPPDNINSAMGEKVHQLRIQSSDKKKAVKGDFDELRSCNEKIKQLKDRIASLSIQITKSGSEAAEEIEKRHERIQNDIVDQTASMKNIDERLPAMERDLEAKKKVKTAMSQSKDESVVIDKESAFVEKCIRALEQLNKINRMTALQQINERLQAAYQMLSDDYSLGRRIYIVQYDDSSRFQLITYYEEKYKEKMDYMKAQGRIKSLKAAGFSDAEVEETAIISCAQSSSTGQSKMNTLAFVKAILDYANDPGREGVFEVTKNYPLLIDAPFGDIFDKNLEKSAETLHLFTHQIILMLAKESYSSVQGYISPYVSTVHKFTKEENEDHSTVGPIALEEI</sequence>
<dbReference type="InterPro" id="IPR027417">
    <property type="entry name" value="P-loop_NTPase"/>
</dbReference>
<organism evidence="6 7">
    <name type="scientific">Blautia caccae</name>
    <dbReference type="NCBI Taxonomy" id="3133175"/>
    <lineage>
        <taxon>Bacteria</taxon>
        <taxon>Bacillati</taxon>
        <taxon>Bacillota</taxon>
        <taxon>Clostridia</taxon>
        <taxon>Lachnospirales</taxon>
        <taxon>Lachnospiraceae</taxon>
        <taxon>Blautia</taxon>
    </lineage>
</organism>
<feature type="coiled-coil region" evidence="4">
    <location>
        <begin position="222"/>
        <end position="290"/>
    </location>
</feature>
<comment type="subunit">
    <text evidence="2">Heterodimer of SbcC and SbcD.</text>
</comment>
<evidence type="ECO:0000259" key="5">
    <source>
        <dbReference type="Pfam" id="PF13476"/>
    </source>
</evidence>
<proteinExistence type="inferred from homology"/>
<dbReference type="PANTHER" id="PTHR32114:SF2">
    <property type="entry name" value="ABC TRANSPORTER ABCH.3"/>
    <property type="match status" value="1"/>
</dbReference>
<feature type="domain" description="Rad50/SbcC-type AAA" evidence="5">
    <location>
        <begin position="5"/>
        <end position="294"/>
    </location>
</feature>
<dbReference type="Proteomes" id="UP001457898">
    <property type="component" value="Unassembled WGS sequence"/>
</dbReference>
<comment type="similarity">
    <text evidence="1">Belongs to the SMC family. SbcC subfamily.</text>
</comment>